<protein>
    <submittedName>
        <fullName evidence="1">Flagellar hook-length control protein FliK</fullName>
    </submittedName>
</protein>
<sequence length="513" mass="56626">MNINMSDFFKNNISSGSQTTDVNVSENVSHESSGSNNAVQAAGMKILNSLMSGDTFTGYVSQLNGDNAYITMNNGAQIQAKLMQGALINIGQNVTFMVEDNSDNKISIKPVLANEQQAVLIDKALEAAGLGATDDNINIVKELLGLGMPVDAQTLGNMVKYSMKFPEASLNTVANLMRLEIPVNEQNIREFQMYGQFNGHIENLLSNMENGIVNDLLKNNQDIMDFQNVITGMYEGFDGETVSSSSACDVLSQQTIDELNNMLSDSGVKLNNDISETSVKELITQLAENNSLNSDNFQKIINSGSFREILHAVINDTMKLTPKDIQEGEEAVSSYYKRIRKNVENIENSLKSAGNSAPELSKSLSDIKSNIDFMNDLNKNMTYFQMPVKFSKSEGNGELYVFTNKKNLAGKTDNISAMLHLDMDNLKSMDIYVNLSGGNNVSTNFVLETEELLDFVYQHIDRLNARLEKLGYNTHFEMKVAADSSDRLDFVKDFIEAEARPAAGGQYIFNAKA</sequence>
<dbReference type="Proteomes" id="UP000095621">
    <property type="component" value="Unassembled WGS sequence"/>
</dbReference>
<dbReference type="RefSeq" id="WP_055214979.1">
    <property type="nucleotide sequence ID" value="NZ_CZBU01000002.1"/>
</dbReference>
<keyword evidence="1" id="KW-0966">Cell projection</keyword>
<keyword evidence="1" id="KW-0969">Cilium</keyword>
<keyword evidence="1" id="KW-0282">Flagellum</keyword>
<organism evidence="1 2">
    <name type="scientific">Lachnospira eligens</name>
    <dbReference type="NCBI Taxonomy" id="39485"/>
    <lineage>
        <taxon>Bacteria</taxon>
        <taxon>Bacillati</taxon>
        <taxon>Bacillota</taxon>
        <taxon>Clostridia</taxon>
        <taxon>Lachnospirales</taxon>
        <taxon>Lachnospiraceae</taxon>
        <taxon>Lachnospira</taxon>
    </lineage>
</organism>
<dbReference type="EMBL" id="CZBU01000002">
    <property type="protein sequence ID" value="CUQ76200.1"/>
    <property type="molecule type" value="Genomic_DNA"/>
</dbReference>
<accession>A0A174YZX3</accession>
<name>A0A174YZX3_9FIRM</name>
<dbReference type="OrthoDB" id="1938931at2"/>
<gene>
    <name evidence="1" type="ORF">ERS852490_00923</name>
</gene>
<proteinExistence type="predicted"/>
<dbReference type="AlphaFoldDB" id="A0A174YZX3"/>
<evidence type="ECO:0000313" key="2">
    <source>
        <dbReference type="Proteomes" id="UP000095621"/>
    </source>
</evidence>
<evidence type="ECO:0000313" key="1">
    <source>
        <dbReference type="EMBL" id="CUQ76200.1"/>
    </source>
</evidence>
<reference evidence="1 2" key="1">
    <citation type="submission" date="2015-09" db="EMBL/GenBank/DDBJ databases">
        <authorList>
            <consortium name="Pathogen Informatics"/>
        </authorList>
    </citation>
    <scope>NUCLEOTIDE SEQUENCE [LARGE SCALE GENOMIC DNA]</scope>
    <source>
        <strain evidence="1 2">2789STDY5834875</strain>
    </source>
</reference>